<evidence type="ECO:0000256" key="5">
    <source>
        <dbReference type="ARBA" id="ARBA00023136"/>
    </source>
</evidence>
<name>I2GVZ3_HENB6</name>
<dbReference type="RefSeq" id="XP_004177814.1">
    <property type="nucleotide sequence ID" value="XM_004177766.1"/>
</dbReference>
<comment type="subcellular location">
    <subcellularLocation>
        <location evidence="1">Membrane</location>
    </subcellularLocation>
</comment>
<keyword evidence="3 6" id="KW-0812">Transmembrane</keyword>
<keyword evidence="8" id="KW-1185">Reference proteome</keyword>
<dbReference type="GeneID" id="14493116"/>
<dbReference type="HOGENOM" id="CLU_107649_5_0_1"/>
<dbReference type="Pfam" id="PF01679">
    <property type="entry name" value="Pmp3"/>
    <property type="match status" value="1"/>
</dbReference>
<dbReference type="AlphaFoldDB" id="I2GVZ3"/>
<dbReference type="Proteomes" id="UP000002866">
    <property type="component" value="Chromosome 1"/>
</dbReference>
<evidence type="ECO:0000313" key="7">
    <source>
        <dbReference type="EMBL" id="CCH58295.1"/>
    </source>
</evidence>
<reference evidence="7 8" key="1">
    <citation type="journal article" date="2011" name="Proc. Natl. Acad. Sci. U.S.A.">
        <title>Evolutionary erosion of yeast sex chromosomes by mating-type switching accidents.</title>
        <authorList>
            <person name="Gordon J.L."/>
            <person name="Armisen D."/>
            <person name="Proux-Wera E."/>
            <person name="Oheigeartaigh S.S."/>
            <person name="Byrne K.P."/>
            <person name="Wolfe K.H."/>
        </authorList>
    </citation>
    <scope>NUCLEOTIDE SEQUENCE [LARGE SCALE GENOMIC DNA]</scope>
    <source>
        <strain evidence="8">ATCC 34711 / CBS 6284 / DSM 70876 / NBRC 10599 / NRRL Y-10934 / UCD 77-7</strain>
    </source>
</reference>
<dbReference type="OrthoDB" id="2802411at2759"/>
<evidence type="ECO:0000256" key="2">
    <source>
        <dbReference type="ARBA" id="ARBA00009530"/>
    </source>
</evidence>
<proteinExistence type="inferred from homology"/>
<accession>I2GVZ3</accession>
<evidence type="ECO:0000256" key="3">
    <source>
        <dbReference type="ARBA" id="ARBA00022692"/>
    </source>
</evidence>
<dbReference type="FunCoup" id="I2GVZ3">
    <property type="interactions" value="747"/>
</dbReference>
<dbReference type="PANTHER" id="PTHR21659:SF112">
    <property type="entry name" value="PROTEIN SNA2-RELATED"/>
    <property type="match status" value="1"/>
</dbReference>
<feature type="transmembrane region" description="Helical" evidence="6">
    <location>
        <begin position="31"/>
        <end position="53"/>
    </location>
</feature>
<keyword evidence="4 6" id="KW-1133">Transmembrane helix</keyword>
<dbReference type="PANTHER" id="PTHR21659">
    <property type="entry name" value="HYDROPHOBIC PROTEIN RCI2 LOW TEMPERATURE AND SALT RESPONSIVE PROTEIN LTI6 -RELATED"/>
    <property type="match status" value="1"/>
</dbReference>
<keyword evidence="5 6" id="KW-0472">Membrane</keyword>
<evidence type="ECO:0000313" key="8">
    <source>
        <dbReference type="Proteomes" id="UP000002866"/>
    </source>
</evidence>
<dbReference type="InterPro" id="IPR000612">
    <property type="entry name" value="PMP3"/>
</dbReference>
<evidence type="ECO:0000256" key="1">
    <source>
        <dbReference type="ARBA" id="ARBA00004370"/>
    </source>
</evidence>
<dbReference type="eggNOG" id="KOG1773">
    <property type="taxonomic scope" value="Eukaryota"/>
</dbReference>
<dbReference type="InParanoid" id="I2GVZ3"/>
<comment type="similarity">
    <text evidence="2">Belongs to the UPF0057 (PMP3) family.</text>
</comment>
<feature type="transmembrane region" description="Helical" evidence="6">
    <location>
        <begin position="6"/>
        <end position="22"/>
    </location>
</feature>
<evidence type="ECO:0000256" key="4">
    <source>
        <dbReference type="ARBA" id="ARBA00022989"/>
    </source>
</evidence>
<evidence type="ECO:0000256" key="6">
    <source>
        <dbReference type="SAM" id="Phobius"/>
    </source>
</evidence>
<dbReference type="GO" id="GO:0000329">
    <property type="term" value="C:fungal-type vacuole membrane"/>
    <property type="evidence" value="ECO:0007669"/>
    <property type="project" value="EnsemblFungi"/>
</dbReference>
<dbReference type="OMA" id="HALWVIS"/>
<gene>
    <name evidence="7" type="primary">TBLA0A05030</name>
    <name evidence="7" type="ORF">TBLA_0A05030</name>
</gene>
<sequence length="83" mass="9508">MHAHDWFLVFIAIFVPPVAVWLKRGIRSKDFVINLLLFFLGFFPGLIHALYVISKHPYTDHIRLSTNPLEESNSNPVVYGSLA</sequence>
<dbReference type="EMBL" id="HE806316">
    <property type="protein sequence ID" value="CCH58295.1"/>
    <property type="molecule type" value="Genomic_DNA"/>
</dbReference>
<organism evidence="7 8">
    <name type="scientific">Henningerozyma blattae (strain ATCC 34711 / CBS 6284 / DSM 70876 / NBRC 10599 / NRRL Y-10934 / UCD 77-7)</name>
    <name type="common">Yeast</name>
    <name type="synonym">Tetrapisispora blattae</name>
    <dbReference type="NCBI Taxonomy" id="1071380"/>
    <lineage>
        <taxon>Eukaryota</taxon>
        <taxon>Fungi</taxon>
        <taxon>Dikarya</taxon>
        <taxon>Ascomycota</taxon>
        <taxon>Saccharomycotina</taxon>
        <taxon>Saccharomycetes</taxon>
        <taxon>Saccharomycetales</taxon>
        <taxon>Saccharomycetaceae</taxon>
        <taxon>Henningerozyma</taxon>
    </lineage>
</organism>
<evidence type="ECO:0008006" key="9">
    <source>
        <dbReference type="Google" id="ProtNLM"/>
    </source>
</evidence>
<dbReference type="KEGG" id="tbl:TBLA_0A05030"/>
<dbReference type="PROSITE" id="PS01309">
    <property type="entry name" value="UPF0057"/>
    <property type="match status" value="1"/>
</dbReference>
<protein>
    <recommendedName>
        <fullName evidence="9">Plasma membrane proteolipid 3</fullName>
    </recommendedName>
</protein>